<evidence type="ECO:0000256" key="5">
    <source>
        <dbReference type="ARBA" id="ARBA00011738"/>
    </source>
</evidence>
<evidence type="ECO:0000256" key="11">
    <source>
        <dbReference type="ARBA" id="ARBA00023002"/>
    </source>
</evidence>
<dbReference type="SUPFAM" id="SSF55347">
    <property type="entry name" value="Glyceraldehyde-3-phosphate dehydrogenase-like, C-terminal domain"/>
    <property type="match status" value="1"/>
</dbReference>
<dbReference type="GO" id="GO:0046983">
    <property type="term" value="F:protein dimerization activity"/>
    <property type="evidence" value="ECO:0007669"/>
    <property type="project" value="InterPro"/>
</dbReference>
<evidence type="ECO:0000256" key="3">
    <source>
        <dbReference type="ARBA" id="ARBA00005097"/>
    </source>
</evidence>
<dbReference type="HAMAP" id="MF_02121">
    <property type="entry name" value="ASADH"/>
    <property type="match status" value="1"/>
</dbReference>
<evidence type="ECO:0000256" key="14">
    <source>
        <dbReference type="ARBA" id="ARBA00047891"/>
    </source>
</evidence>
<proteinExistence type="inferred from homology"/>
<dbReference type="SUPFAM" id="SSF51735">
    <property type="entry name" value="NAD(P)-binding Rossmann-fold domains"/>
    <property type="match status" value="1"/>
</dbReference>
<feature type="binding site" evidence="15">
    <location>
        <position position="100"/>
    </location>
    <ligand>
        <name>phosphate</name>
        <dbReference type="ChEBI" id="CHEBI:43474"/>
    </ligand>
</feature>
<keyword evidence="8 15" id="KW-0791">Threonine biosynthesis</keyword>
<keyword evidence="13 15" id="KW-0486">Methionine biosynthesis</keyword>
<evidence type="ECO:0000256" key="7">
    <source>
        <dbReference type="ARBA" id="ARBA00022605"/>
    </source>
</evidence>
<dbReference type="PIRSF" id="PIRSF000148">
    <property type="entry name" value="ASA_dh"/>
    <property type="match status" value="1"/>
</dbReference>
<dbReference type="GO" id="GO:0071266">
    <property type="term" value="P:'de novo' L-methionine biosynthetic process"/>
    <property type="evidence" value="ECO:0007669"/>
    <property type="project" value="UniProtKB-UniRule"/>
</dbReference>
<dbReference type="InterPro" id="IPR005986">
    <property type="entry name" value="Asp_semialdehyde_DH_beta"/>
</dbReference>
<dbReference type="PANTHER" id="PTHR46278">
    <property type="entry name" value="DEHYDROGENASE, PUTATIVE-RELATED"/>
    <property type="match status" value="1"/>
</dbReference>
<accession>A0A1V5T1N4</accession>
<dbReference type="EMBL" id="MWBQ01000035">
    <property type="protein sequence ID" value="OQA60618.1"/>
    <property type="molecule type" value="Genomic_DNA"/>
</dbReference>
<comment type="similarity">
    <text evidence="4 15">Belongs to the aspartate-semialdehyde dehydrogenase family.</text>
</comment>
<feature type="domain" description="Semialdehyde dehydrogenase NAD-binding" evidence="17">
    <location>
        <begin position="5"/>
        <end position="120"/>
    </location>
</feature>
<dbReference type="UniPathway" id="UPA00034">
    <property type="reaction ID" value="UER00016"/>
</dbReference>
<evidence type="ECO:0000256" key="2">
    <source>
        <dbReference type="ARBA" id="ARBA00005076"/>
    </source>
</evidence>
<sequence>MKSYNVAVVGVTGAVGQEMLRILEERNFPVKRLKPLASQRSAGKIVTFCGEKIPVEVLSAESFQGIDIALFSAGASISKEFAPLAGQEGCIVIDNSSAFRQDPNIPLIVPEVNPDAVIDYNKKNIIANPNCTTIVTVVPLKPLHDYGRIKRVVASSYQAASGAGAKAMQELEDQVKEYAFGREMVAGVFPYQIAFNLIPQIDVFLDNFYSKEEMKMVWETQKIMGEPDIQLTATCVRVPVLRAHSVSMNIETEKKITRDKAIELLSAFPGVTVQDDPANRVYPMPWLVSGKDNCYVGRIREDISCPNGLNFWVVGDQIRKGAALNSIQIAELLIEKKLV</sequence>
<dbReference type="AlphaFoldDB" id="A0A1V5T1N4"/>
<feature type="binding site" evidence="15">
    <location>
        <position position="317"/>
    </location>
    <ligand>
        <name>NADP(+)</name>
        <dbReference type="ChEBI" id="CHEBI:58349"/>
    </ligand>
</feature>
<dbReference type="CDD" id="cd18131">
    <property type="entry name" value="ASADH_C_bac_euk_like"/>
    <property type="match status" value="1"/>
</dbReference>
<evidence type="ECO:0000256" key="10">
    <source>
        <dbReference type="ARBA" id="ARBA00022915"/>
    </source>
</evidence>
<keyword evidence="11 15" id="KW-0560">Oxidoreductase</keyword>
<evidence type="ECO:0000256" key="15">
    <source>
        <dbReference type="HAMAP-Rule" id="MF_02121"/>
    </source>
</evidence>
<comment type="function">
    <text evidence="15">Catalyzes the NADPH-dependent formation of L-aspartate-semialdehyde (L-ASA) by the reductive dephosphorylation of L-aspartyl-4-phosphate.</text>
</comment>
<dbReference type="InterPro" id="IPR000534">
    <property type="entry name" value="Semialdehyde_DH_NAD-bd"/>
</dbReference>
<dbReference type="Gene3D" id="3.40.50.720">
    <property type="entry name" value="NAD(P)-binding Rossmann-like Domain"/>
    <property type="match status" value="1"/>
</dbReference>
<dbReference type="InterPro" id="IPR012080">
    <property type="entry name" value="Asp_semialdehyde_DH"/>
</dbReference>
<dbReference type="NCBIfam" id="NF011456">
    <property type="entry name" value="PRK14874.1"/>
    <property type="match status" value="1"/>
</dbReference>
<evidence type="ECO:0000256" key="12">
    <source>
        <dbReference type="ARBA" id="ARBA00023154"/>
    </source>
</evidence>
<keyword evidence="9 15" id="KW-0521">NADP</keyword>
<feature type="active site" description="Acyl-thioester intermediate" evidence="15 16">
    <location>
        <position position="131"/>
    </location>
</feature>
<evidence type="ECO:0000256" key="4">
    <source>
        <dbReference type="ARBA" id="ARBA00010584"/>
    </source>
</evidence>
<dbReference type="Pfam" id="PF01118">
    <property type="entry name" value="Semialdhyde_dh"/>
    <property type="match status" value="1"/>
</dbReference>
<organism evidence="18">
    <name type="scientific">Candidatus Atribacter allofermentans</name>
    <dbReference type="NCBI Taxonomy" id="1852833"/>
    <lineage>
        <taxon>Bacteria</taxon>
        <taxon>Pseudomonadati</taxon>
        <taxon>Atribacterota</taxon>
        <taxon>Atribacteria</taxon>
        <taxon>Atribacterales</taxon>
        <taxon>Atribacteraceae</taxon>
        <taxon>Atribacter</taxon>
    </lineage>
</organism>
<keyword evidence="12 15" id="KW-0457">Lysine biosynthesis</keyword>
<comment type="pathway">
    <text evidence="3 15">Amino-acid biosynthesis; L-threonine biosynthesis; L-threonine from L-aspartate: step 2/5.</text>
</comment>
<comment type="caution">
    <text evidence="18">The sequence shown here is derived from an EMBL/GenBank/DDBJ whole genome shotgun (WGS) entry which is preliminary data.</text>
</comment>
<evidence type="ECO:0000256" key="6">
    <source>
        <dbReference type="ARBA" id="ARBA00013120"/>
    </source>
</evidence>
<dbReference type="GO" id="GO:0009088">
    <property type="term" value="P:threonine biosynthetic process"/>
    <property type="evidence" value="ECO:0007669"/>
    <property type="project" value="UniProtKB-UniRule"/>
</dbReference>
<dbReference type="GO" id="GO:0009097">
    <property type="term" value="P:isoleucine biosynthetic process"/>
    <property type="evidence" value="ECO:0007669"/>
    <property type="project" value="UniProtKB-UniRule"/>
</dbReference>
<gene>
    <name evidence="15 18" type="primary">asd</name>
    <name evidence="18" type="ORF">BWY41_00595</name>
</gene>
<feature type="binding site" evidence="15">
    <location>
        <begin position="12"/>
        <end position="15"/>
    </location>
    <ligand>
        <name>NADP(+)</name>
        <dbReference type="ChEBI" id="CHEBI:58349"/>
    </ligand>
</feature>
<feature type="binding site" evidence="15">
    <location>
        <begin position="40"/>
        <end position="41"/>
    </location>
    <ligand>
        <name>NADP(+)</name>
        <dbReference type="ChEBI" id="CHEBI:58349"/>
    </ligand>
</feature>
<evidence type="ECO:0000259" key="17">
    <source>
        <dbReference type="SMART" id="SM00859"/>
    </source>
</evidence>
<dbReference type="Gene3D" id="3.30.360.10">
    <property type="entry name" value="Dihydrodipicolinate Reductase, domain 2"/>
    <property type="match status" value="1"/>
</dbReference>
<dbReference type="UniPathway" id="UPA00051">
    <property type="reaction ID" value="UER00464"/>
</dbReference>
<dbReference type="EC" id="1.2.1.11" evidence="6 15"/>
<dbReference type="PANTHER" id="PTHR46278:SF2">
    <property type="entry name" value="ASPARTATE-SEMIALDEHYDE DEHYDROGENASE"/>
    <property type="match status" value="1"/>
</dbReference>
<dbReference type="SMART" id="SM00859">
    <property type="entry name" value="Semialdhyde_dh"/>
    <property type="match status" value="1"/>
</dbReference>
<dbReference type="CDD" id="cd02316">
    <property type="entry name" value="VcASADH2_like_N"/>
    <property type="match status" value="1"/>
</dbReference>
<comment type="caution">
    <text evidence="15">Lacks conserved residue(s) required for the propagation of feature annotation.</text>
</comment>
<dbReference type="InterPro" id="IPR036291">
    <property type="entry name" value="NAD(P)-bd_dom_sf"/>
</dbReference>
<dbReference type="GO" id="GO:0019877">
    <property type="term" value="P:diaminopimelate biosynthetic process"/>
    <property type="evidence" value="ECO:0007669"/>
    <property type="project" value="UniProtKB-UniRule"/>
</dbReference>
<comment type="subunit">
    <text evidence="5 15">Homodimer.</text>
</comment>
<dbReference type="InterPro" id="IPR012280">
    <property type="entry name" value="Semialdhyde_DH_dimer_dom"/>
</dbReference>
<evidence type="ECO:0000256" key="8">
    <source>
        <dbReference type="ARBA" id="ARBA00022697"/>
    </source>
</evidence>
<keyword evidence="10 15" id="KW-0220">Diaminopimelate biosynthesis</keyword>
<protein>
    <recommendedName>
        <fullName evidence="6 15">Aspartate-semialdehyde dehydrogenase</fullName>
        <shortName evidence="15">ASA dehydrogenase</shortName>
        <shortName evidence="15">ASADH</shortName>
        <ecNumber evidence="6 15">1.2.1.11</ecNumber>
    </recommendedName>
    <alternativeName>
        <fullName evidence="15">Aspartate-beta-semialdehyde dehydrogenase</fullName>
    </alternativeName>
</protein>
<dbReference type="Proteomes" id="UP000485569">
    <property type="component" value="Unassembled WGS sequence"/>
</dbReference>
<evidence type="ECO:0000256" key="1">
    <source>
        <dbReference type="ARBA" id="ARBA00005021"/>
    </source>
</evidence>
<dbReference type="GO" id="GO:0051287">
    <property type="term" value="F:NAD binding"/>
    <property type="evidence" value="ECO:0007669"/>
    <property type="project" value="InterPro"/>
</dbReference>
<keyword evidence="7 15" id="KW-0028">Amino-acid biosynthesis</keyword>
<reference evidence="18" key="1">
    <citation type="submission" date="2017-02" db="EMBL/GenBank/DDBJ databases">
        <title>Delving into the versatile metabolic prowess of the omnipresent phylum Bacteroidetes.</title>
        <authorList>
            <person name="Nobu M.K."/>
            <person name="Mei R."/>
            <person name="Narihiro T."/>
            <person name="Kuroda K."/>
            <person name="Liu W.-T."/>
        </authorList>
    </citation>
    <scope>NUCLEOTIDE SEQUENCE</scope>
    <source>
        <strain evidence="18">ADurb.Bin276</strain>
    </source>
</reference>
<name>A0A1V5T1N4_9BACT</name>
<dbReference type="Pfam" id="PF02774">
    <property type="entry name" value="Semialdhyde_dhC"/>
    <property type="match status" value="1"/>
</dbReference>
<feature type="active site" description="Proton acceptor" evidence="15 16">
    <location>
        <position position="244"/>
    </location>
</feature>
<feature type="binding site" evidence="15">
    <location>
        <position position="158"/>
    </location>
    <ligand>
        <name>substrate</name>
    </ligand>
</feature>
<feature type="binding site" evidence="15">
    <location>
        <position position="237"/>
    </location>
    <ligand>
        <name>substrate</name>
    </ligand>
</feature>
<evidence type="ECO:0000256" key="13">
    <source>
        <dbReference type="ARBA" id="ARBA00023167"/>
    </source>
</evidence>
<dbReference type="GO" id="GO:0050661">
    <property type="term" value="F:NADP binding"/>
    <property type="evidence" value="ECO:0007669"/>
    <property type="project" value="UniProtKB-UniRule"/>
</dbReference>
<comment type="catalytic activity">
    <reaction evidence="14 15">
        <text>L-aspartate 4-semialdehyde + phosphate + NADP(+) = 4-phospho-L-aspartate + NADPH + H(+)</text>
        <dbReference type="Rhea" id="RHEA:24284"/>
        <dbReference type="ChEBI" id="CHEBI:15378"/>
        <dbReference type="ChEBI" id="CHEBI:43474"/>
        <dbReference type="ChEBI" id="CHEBI:57535"/>
        <dbReference type="ChEBI" id="CHEBI:57783"/>
        <dbReference type="ChEBI" id="CHEBI:58349"/>
        <dbReference type="ChEBI" id="CHEBI:537519"/>
        <dbReference type="EC" id="1.2.1.11"/>
    </reaction>
</comment>
<comment type="pathway">
    <text evidence="2 15">Amino-acid biosynthesis; L-lysine biosynthesis via DAP pathway; (S)-tetrahydrodipicolinate from L-aspartate: step 2/4.</text>
</comment>
<comment type="pathway">
    <text evidence="1 15">Amino-acid biosynthesis; L-methionine biosynthesis via de novo pathway; L-homoserine from L-aspartate: step 2/3.</text>
</comment>
<evidence type="ECO:0000313" key="18">
    <source>
        <dbReference type="EMBL" id="OQA60618.1"/>
    </source>
</evidence>
<dbReference type="NCBIfam" id="TIGR01296">
    <property type="entry name" value="asd_B"/>
    <property type="match status" value="1"/>
</dbReference>
<evidence type="ECO:0000256" key="9">
    <source>
        <dbReference type="ARBA" id="ARBA00022857"/>
    </source>
</evidence>
<feature type="binding site" evidence="15">
    <location>
        <begin position="161"/>
        <end position="162"/>
    </location>
    <ligand>
        <name>NADP(+)</name>
        <dbReference type="ChEBI" id="CHEBI:58349"/>
    </ligand>
</feature>
<dbReference type="GO" id="GO:0009089">
    <property type="term" value="P:lysine biosynthetic process via diaminopimelate"/>
    <property type="evidence" value="ECO:0007669"/>
    <property type="project" value="UniProtKB-UniRule"/>
</dbReference>
<dbReference type="GO" id="GO:0004073">
    <property type="term" value="F:aspartate-semialdehyde dehydrogenase activity"/>
    <property type="evidence" value="ECO:0007669"/>
    <property type="project" value="UniProtKB-UniRule"/>
</dbReference>
<dbReference type="UniPathway" id="UPA00050">
    <property type="reaction ID" value="UER00463"/>
</dbReference>
<evidence type="ECO:0000256" key="16">
    <source>
        <dbReference type="PIRSR" id="PIRSR000148-1"/>
    </source>
</evidence>